<organism evidence="6 7">
    <name type="scientific">Anaeromassilibacillus senegalensis</name>
    <dbReference type="NCBI Taxonomy" id="1673717"/>
    <lineage>
        <taxon>Bacteria</taxon>
        <taxon>Bacillati</taxon>
        <taxon>Bacillota</taxon>
        <taxon>Clostridia</taxon>
        <taxon>Eubacteriales</taxon>
        <taxon>Acutalibacteraceae</taxon>
        <taxon>Anaeromassilibacillus</taxon>
    </lineage>
</organism>
<evidence type="ECO:0000256" key="3">
    <source>
        <dbReference type="ARBA" id="ARBA00022989"/>
    </source>
</evidence>
<sequence length="296" mass="33208">MEPLKKALHKLLFPGKAVVLLSVLLSAFLLAYTFSSDTQHASPVAYIAYLVSAYSLTVVCTNGFLLFRKGAGFARQNVWVNRYITDVPFRVHISLYLSLAINILYAVIKFISGVHYRSLWLVSIAVYYGLLALMRFLLLWRESPQSIEKNRRSALRRYRFCGIILLLMNQALAVIVLLIVQQNRRYEYPGTLIYLMAAYAFYSIIIATKNFIKYRKHHSPILAAAKAINLAAALVSILSLETAMLARFGSPKDAAFQQQMVAATGGFICVVILGMAVSMIVRSSKEIKNSRSSYTV</sequence>
<feature type="transmembrane region" description="Helical" evidence="5">
    <location>
        <begin position="260"/>
        <end position="281"/>
    </location>
</feature>
<evidence type="ECO:0000313" key="6">
    <source>
        <dbReference type="EMBL" id="MCG4611067.1"/>
    </source>
</evidence>
<proteinExistence type="predicted"/>
<evidence type="ECO:0008006" key="8">
    <source>
        <dbReference type="Google" id="ProtNLM"/>
    </source>
</evidence>
<keyword evidence="7" id="KW-1185">Reference proteome</keyword>
<name>A0ABS9MJT5_9FIRM</name>
<comment type="caution">
    <text evidence="6">The sequence shown here is derived from an EMBL/GenBank/DDBJ whole genome shotgun (WGS) entry which is preliminary data.</text>
</comment>
<keyword evidence="3 5" id="KW-1133">Transmembrane helix</keyword>
<feature type="transmembrane region" description="Helical" evidence="5">
    <location>
        <begin position="12"/>
        <end position="34"/>
    </location>
</feature>
<evidence type="ECO:0000256" key="1">
    <source>
        <dbReference type="ARBA" id="ARBA00004141"/>
    </source>
</evidence>
<dbReference type="InterPro" id="IPR027469">
    <property type="entry name" value="Cation_efflux_TMD_sf"/>
</dbReference>
<evidence type="ECO:0000256" key="2">
    <source>
        <dbReference type="ARBA" id="ARBA00022692"/>
    </source>
</evidence>
<dbReference type="EMBL" id="JAKNHQ010000011">
    <property type="protein sequence ID" value="MCG4611067.1"/>
    <property type="molecule type" value="Genomic_DNA"/>
</dbReference>
<feature type="transmembrane region" description="Helical" evidence="5">
    <location>
        <begin position="46"/>
        <end position="67"/>
    </location>
</feature>
<keyword evidence="4 5" id="KW-0472">Membrane</keyword>
<feature type="transmembrane region" description="Helical" evidence="5">
    <location>
        <begin position="120"/>
        <end position="140"/>
    </location>
</feature>
<evidence type="ECO:0000313" key="7">
    <source>
        <dbReference type="Proteomes" id="UP001298681"/>
    </source>
</evidence>
<accession>A0ABS9MJT5</accession>
<comment type="subcellular location">
    <subcellularLocation>
        <location evidence="1">Membrane</location>
        <topology evidence="1">Multi-pass membrane protein</topology>
    </subcellularLocation>
</comment>
<gene>
    <name evidence="6" type="ORF">L0P57_09000</name>
</gene>
<dbReference type="RefSeq" id="WP_087232154.1">
    <property type="nucleotide sequence ID" value="NZ_JAKNHQ010000011.1"/>
</dbReference>
<evidence type="ECO:0000256" key="4">
    <source>
        <dbReference type="ARBA" id="ARBA00023136"/>
    </source>
</evidence>
<feature type="transmembrane region" description="Helical" evidence="5">
    <location>
        <begin position="160"/>
        <end position="180"/>
    </location>
</feature>
<dbReference type="Gene3D" id="1.20.1510.10">
    <property type="entry name" value="Cation efflux protein transmembrane domain"/>
    <property type="match status" value="1"/>
</dbReference>
<dbReference type="Proteomes" id="UP001298681">
    <property type="component" value="Unassembled WGS sequence"/>
</dbReference>
<dbReference type="SUPFAM" id="SSF161111">
    <property type="entry name" value="Cation efflux protein transmembrane domain-like"/>
    <property type="match status" value="1"/>
</dbReference>
<evidence type="ECO:0000256" key="5">
    <source>
        <dbReference type="SAM" id="Phobius"/>
    </source>
</evidence>
<keyword evidence="2 5" id="KW-0812">Transmembrane</keyword>
<feature type="transmembrane region" description="Helical" evidence="5">
    <location>
        <begin position="192"/>
        <end position="212"/>
    </location>
</feature>
<protein>
    <recommendedName>
        <fullName evidence="8">Beta-carotene 15,15'-monooxygenase</fullName>
    </recommendedName>
</protein>
<feature type="transmembrane region" description="Helical" evidence="5">
    <location>
        <begin position="87"/>
        <end position="108"/>
    </location>
</feature>
<feature type="transmembrane region" description="Helical" evidence="5">
    <location>
        <begin position="221"/>
        <end position="240"/>
    </location>
</feature>
<reference evidence="6 7" key="1">
    <citation type="submission" date="2022-01" db="EMBL/GenBank/DDBJ databases">
        <title>Collection of gut derived symbiotic bacterial strains cultured from healthy donors.</title>
        <authorList>
            <person name="Lin H."/>
            <person name="Kohout C."/>
            <person name="Waligurski E."/>
            <person name="Pamer E.G."/>
        </authorList>
    </citation>
    <scope>NUCLEOTIDE SEQUENCE [LARGE SCALE GENOMIC DNA]</scope>
    <source>
        <strain evidence="6 7">DFI.7.58</strain>
    </source>
</reference>